<keyword evidence="1 3" id="KW-0238">DNA-binding</keyword>
<evidence type="ECO:0000313" key="6">
    <source>
        <dbReference type="EMBL" id="KFE57957.1"/>
    </source>
</evidence>
<dbReference type="Gene3D" id="3.40.50.2300">
    <property type="match status" value="1"/>
</dbReference>
<reference evidence="6 7" key="1">
    <citation type="submission" date="2014-07" db="EMBL/GenBank/DDBJ databases">
        <title>Draft Genome Sequences of Environmental Pseudomonas syringae strains.</title>
        <authorList>
            <person name="Baltrus D.A."/>
            <person name="Berge O."/>
            <person name="Morris C."/>
        </authorList>
    </citation>
    <scope>NUCLEOTIDE SEQUENCE [LARGE SCALE GENOMIC DNA]</scope>
    <source>
        <strain evidence="6 7">GAW0119</strain>
    </source>
</reference>
<evidence type="ECO:0000313" key="7">
    <source>
        <dbReference type="Proteomes" id="UP000028631"/>
    </source>
</evidence>
<dbReference type="GO" id="GO:0000976">
    <property type="term" value="F:transcription cis-regulatory region binding"/>
    <property type="evidence" value="ECO:0007669"/>
    <property type="project" value="TreeGrafter"/>
</dbReference>
<feature type="DNA-binding region" description="OmpR/PhoB-type" evidence="3">
    <location>
        <begin position="123"/>
        <end position="217"/>
    </location>
</feature>
<keyword evidence="2" id="KW-0597">Phosphoprotein</keyword>
<feature type="domain" description="OmpR/PhoB-type" evidence="5">
    <location>
        <begin position="123"/>
        <end position="217"/>
    </location>
</feature>
<dbReference type="GO" id="GO:0032993">
    <property type="term" value="C:protein-DNA complex"/>
    <property type="evidence" value="ECO:0007669"/>
    <property type="project" value="TreeGrafter"/>
</dbReference>
<dbReference type="CDD" id="cd00383">
    <property type="entry name" value="trans_reg_C"/>
    <property type="match status" value="1"/>
</dbReference>
<dbReference type="Gene3D" id="1.10.10.10">
    <property type="entry name" value="Winged helix-like DNA-binding domain superfamily/Winged helix DNA-binding domain"/>
    <property type="match status" value="1"/>
</dbReference>
<evidence type="ECO:0000256" key="3">
    <source>
        <dbReference type="PROSITE-ProRule" id="PRU01091"/>
    </source>
</evidence>
<name>A0A085VR94_PSESX</name>
<dbReference type="PANTHER" id="PTHR48111">
    <property type="entry name" value="REGULATOR OF RPOS"/>
    <property type="match status" value="1"/>
</dbReference>
<dbReference type="GO" id="GO:0000156">
    <property type="term" value="F:phosphorelay response regulator activity"/>
    <property type="evidence" value="ECO:0007669"/>
    <property type="project" value="TreeGrafter"/>
</dbReference>
<dbReference type="PATRIC" id="fig|317.175.peg.245"/>
<proteinExistence type="predicted"/>
<evidence type="ECO:0000256" key="2">
    <source>
        <dbReference type="PROSITE-ProRule" id="PRU00169"/>
    </source>
</evidence>
<gene>
    <name evidence="6" type="ORF">IV01_01165</name>
</gene>
<dbReference type="RefSeq" id="WP_032625174.1">
    <property type="nucleotide sequence ID" value="NZ_JPQU01000014.1"/>
</dbReference>
<dbReference type="SUPFAM" id="SSF52172">
    <property type="entry name" value="CheY-like"/>
    <property type="match status" value="1"/>
</dbReference>
<dbReference type="PROSITE" id="PS50110">
    <property type="entry name" value="RESPONSE_REGULATORY"/>
    <property type="match status" value="1"/>
</dbReference>
<dbReference type="GO" id="GO:0005829">
    <property type="term" value="C:cytosol"/>
    <property type="evidence" value="ECO:0007669"/>
    <property type="project" value="TreeGrafter"/>
</dbReference>
<protein>
    <submittedName>
        <fullName evidence="6">Transcriptional regulator</fullName>
    </submittedName>
</protein>
<dbReference type="PANTHER" id="PTHR48111:SF41">
    <property type="entry name" value="TRANSCRIPTIONAL REGULATORY PROTEIN CUSR-RELATED"/>
    <property type="match status" value="1"/>
</dbReference>
<organism evidence="6 7">
    <name type="scientific">Pseudomonas syringae</name>
    <dbReference type="NCBI Taxonomy" id="317"/>
    <lineage>
        <taxon>Bacteria</taxon>
        <taxon>Pseudomonadati</taxon>
        <taxon>Pseudomonadota</taxon>
        <taxon>Gammaproteobacteria</taxon>
        <taxon>Pseudomonadales</taxon>
        <taxon>Pseudomonadaceae</taxon>
        <taxon>Pseudomonas</taxon>
    </lineage>
</organism>
<dbReference type="Proteomes" id="UP000028631">
    <property type="component" value="Unassembled WGS sequence"/>
</dbReference>
<dbReference type="SMART" id="SM00448">
    <property type="entry name" value="REC"/>
    <property type="match status" value="1"/>
</dbReference>
<evidence type="ECO:0000256" key="1">
    <source>
        <dbReference type="ARBA" id="ARBA00023125"/>
    </source>
</evidence>
<dbReference type="EMBL" id="JPQU01000014">
    <property type="protein sequence ID" value="KFE57957.1"/>
    <property type="molecule type" value="Genomic_DNA"/>
</dbReference>
<sequence length="226" mass="25484">MRLLLVEYDARTAKELAEGFAESGFALDVALNGLDGRHFVEEQSYDLIILDVMLPGLNGWQLLQLIRQRGATPVLFLTAPDAIEDRLRGLELGVDDYLLKPFSFEELLGRVRKLLRRGPTGDAASISIADLEIDMALQRVSRGGQRISMGEKEFALLQWLASRQGEILSRAQIAAQIFDNDPRPVEVAIHRLRSKIDERYLPKLIHDVGEDSYQLALLEDEAFDLR</sequence>
<dbReference type="InterPro" id="IPR036388">
    <property type="entry name" value="WH-like_DNA-bd_sf"/>
</dbReference>
<dbReference type="InterPro" id="IPR001867">
    <property type="entry name" value="OmpR/PhoB-type_DNA-bd"/>
</dbReference>
<evidence type="ECO:0000259" key="4">
    <source>
        <dbReference type="PROSITE" id="PS50110"/>
    </source>
</evidence>
<dbReference type="Pfam" id="PF00486">
    <property type="entry name" value="Trans_reg_C"/>
    <property type="match status" value="1"/>
</dbReference>
<dbReference type="CDD" id="cd19935">
    <property type="entry name" value="REC_OmpR_CusR-like"/>
    <property type="match status" value="1"/>
</dbReference>
<dbReference type="GO" id="GO:0006355">
    <property type="term" value="P:regulation of DNA-templated transcription"/>
    <property type="evidence" value="ECO:0007669"/>
    <property type="project" value="InterPro"/>
</dbReference>
<accession>A0A085VR94</accession>
<feature type="domain" description="Response regulatory" evidence="4">
    <location>
        <begin position="2"/>
        <end position="115"/>
    </location>
</feature>
<dbReference type="InterPro" id="IPR001789">
    <property type="entry name" value="Sig_transdc_resp-reg_receiver"/>
</dbReference>
<dbReference type="Gene3D" id="6.10.250.690">
    <property type="match status" value="1"/>
</dbReference>
<dbReference type="SMART" id="SM00862">
    <property type="entry name" value="Trans_reg_C"/>
    <property type="match status" value="1"/>
</dbReference>
<dbReference type="InterPro" id="IPR011006">
    <property type="entry name" value="CheY-like_superfamily"/>
</dbReference>
<comment type="caution">
    <text evidence="6">The sequence shown here is derived from an EMBL/GenBank/DDBJ whole genome shotgun (WGS) entry which is preliminary data.</text>
</comment>
<dbReference type="PROSITE" id="PS51755">
    <property type="entry name" value="OMPR_PHOB"/>
    <property type="match status" value="1"/>
</dbReference>
<keyword evidence="7" id="KW-1185">Reference proteome</keyword>
<feature type="modified residue" description="4-aspartylphosphate" evidence="2">
    <location>
        <position position="51"/>
    </location>
</feature>
<dbReference type="Pfam" id="PF00072">
    <property type="entry name" value="Response_reg"/>
    <property type="match status" value="1"/>
</dbReference>
<dbReference type="InterPro" id="IPR039420">
    <property type="entry name" value="WalR-like"/>
</dbReference>
<evidence type="ECO:0000259" key="5">
    <source>
        <dbReference type="PROSITE" id="PS51755"/>
    </source>
</evidence>
<dbReference type="OrthoDB" id="9802426at2"/>
<dbReference type="AlphaFoldDB" id="A0A085VR94"/>